<dbReference type="InterPro" id="IPR013655">
    <property type="entry name" value="PAS_fold_3"/>
</dbReference>
<evidence type="ECO:0000313" key="9">
    <source>
        <dbReference type="EMBL" id="SOC16607.1"/>
    </source>
</evidence>
<dbReference type="PROSITE" id="PS50112">
    <property type="entry name" value="PAS"/>
    <property type="match status" value="1"/>
</dbReference>
<dbReference type="PANTHER" id="PTHR24421">
    <property type="entry name" value="NITRATE/NITRITE SENSOR PROTEIN NARX-RELATED"/>
    <property type="match status" value="1"/>
</dbReference>
<dbReference type="RefSeq" id="WP_097074117.1">
    <property type="nucleotide sequence ID" value="NZ_OBMQ01000009.1"/>
</dbReference>
<dbReference type="GO" id="GO:0046983">
    <property type="term" value="F:protein dimerization activity"/>
    <property type="evidence" value="ECO:0007669"/>
    <property type="project" value="InterPro"/>
</dbReference>
<evidence type="ECO:0000256" key="2">
    <source>
        <dbReference type="ARBA" id="ARBA00012438"/>
    </source>
</evidence>
<dbReference type="PROSITE" id="PS50113">
    <property type="entry name" value="PAC"/>
    <property type="match status" value="1"/>
</dbReference>
<dbReference type="NCBIfam" id="TIGR00229">
    <property type="entry name" value="sensory_box"/>
    <property type="match status" value="1"/>
</dbReference>
<evidence type="ECO:0000256" key="6">
    <source>
        <dbReference type="SAM" id="Coils"/>
    </source>
</evidence>
<dbReference type="Pfam" id="PF07730">
    <property type="entry name" value="HisKA_3"/>
    <property type="match status" value="1"/>
</dbReference>
<dbReference type="SMART" id="SM00091">
    <property type="entry name" value="PAS"/>
    <property type="match status" value="1"/>
</dbReference>
<dbReference type="Gene3D" id="3.30.450.20">
    <property type="entry name" value="PAS domain"/>
    <property type="match status" value="1"/>
</dbReference>
<dbReference type="Gene3D" id="3.30.565.10">
    <property type="entry name" value="Histidine kinase-like ATPase, C-terminal domain"/>
    <property type="match status" value="1"/>
</dbReference>
<accession>A0A285T5G4</accession>
<reference evidence="10" key="1">
    <citation type="submission" date="2017-08" db="EMBL/GenBank/DDBJ databases">
        <authorList>
            <person name="Varghese N."/>
            <person name="Submissions S."/>
        </authorList>
    </citation>
    <scope>NUCLEOTIDE SEQUENCE [LARGE SCALE GENOMIC DNA]</scope>
    <source>
        <strain evidence="10">JC22</strain>
    </source>
</reference>
<dbReference type="InterPro" id="IPR000014">
    <property type="entry name" value="PAS"/>
</dbReference>
<keyword evidence="4 9" id="KW-0418">Kinase</keyword>
<comment type="catalytic activity">
    <reaction evidence="1">
        <text>ATP + protein L-histidine = ADP + protein N-phospho-L-histidine.</text>
        <dbReference type="EC" id="2.7.13.3"/>
    </reaction>
</comment>
<dbReference type="Proteomes" id="UP000219636">
    <property type="component" value="Unassembled WGS sequence"/>
</dbReference>
<feature type="coiled-coil region" evidence="6">
    <location>
        <begin position="289"/>
        <end position="316"/>
    </location>
</feature>
<dbReference type="InterPro" id="IPR036890">
    <property type="entry name" value="HATPase_C_sf"/>
</dbReference>
<dbReference type="EMBL" id="OBMQ01000009">
    <property type="protein sequence ID" value="SOC16607.1"/>
    <property type="molecule type" value="Genomic_DNA"/>
</dbReference>
<name>A0A285T5G4_9BACL</name>
<dbReference type="SUPFAM" id="SSF55785">
    <property type="entry name" value="PYP-like sensor domain (PAS domain)"/>
    <property type="match status" value="1"/>
</dbReference>
<proteinExistence type="predicted"/>
<keyword evidence="3" id="KW-0808">Transferase</keyword>
<dbReference type="InterPro" id="IPR011712">
    <property type="entry name" value="Sig_transdc_His_kin_sub3_dim/P"/>
</dbReference>
<feature type="domain" description="PAS" evidence="7">
    <location>
        <begin position="4"/>
        <end position="74"/>
    </location>
</feature>
<evidence type="ECO:0000256" key="4">
    <source>
        <dbReference type="ARBA" id="ARBA00022777"/>
    </source>
</evidence>
<dbReference type="InterPro" id="IPR035965">
    <property type="entry name" value="PAS-like_dom_sf"/>
</dbReference>
<evidence type="ECO:0000313" key="10">
    <source>
        <dbReference type="Proteomes" id="UP000219636"/>
    </source>
</evidence>
<dbReference type="PANTHER" id="PTHR24421:SF60">
    <property type="entry name" value="SENSOR HISTIDINE KINASE COMP"/>
    <property type="match status" value="1"/>
</dbReference>
<dbReference type="InterPro" id="IPR050482">
    <property type="entry name" value="Sensor_HK_TwoCompSys"/>
</dbReference>
<feature type="domain" description="PAC" evidence="8">
    <location>
        <begin position="77"/>
        <end position="127"/>
    </location>
</feature>
<dbReference type="OrthoDB" id="9781904at2"/>
<evidence type="ECO:0000256" key="5">
    <source>
        <dbReference type="ARBA" id="ARBA00023012"/>
    </source>
</evidence>
<dbReference type="EC" id="2.7.13.3" evidence="2"/>
<keyword evidence="10" id="KW-1185">Reference proteome</keyword>
<evidence type="ECO:0000256" key="1">
    <source>
        <dbReference type="ARBA" id="ARBA00000085"/>
    </source>
</evidence>
<evidence type="ECO:0000256" key="3">
    <source>
        <dbReference type="ARBA" id="ARBA00022679"/>
    </source>
</evidence>
<gene>
    <name evidence="9" type="ORF">SAMN05880501_10940</name>
</gene>
<dbReference type="GO" id="GO:0000155">
    <property type="term" value="F:phosphorelay sensor kinase activity"/>
    <property type="evidence" value="ECO:0007669"/>
    <property type="project" value="InterPro"/>
</dbReference>
<keyword evidence="5" id="KW-0902">Two-component regulatory system</keyword>
<dbReference type="GO" id="GO:0016020">
    <property type="term" value="C:membrane"/>
    <property type="evidence" value="ECO:0007669"/>
    <property type="project" value="InterPro"/>
</dbReference>
<evidence type="ECO:0000259" key="7">
    <source>
        <dbReference type="PROSITE" id="PS50112"/>
    </source>
</evidence>
<dbReference type="InterPro" id="IPR000700">
    <property type="entry name" value="PAS-assoc_C"/>
</dbReference>
<protein>
    <recommendedName>
        <fullName evidence="2">histidine kinase</fullName>
        <ecNumber evidence="2">2.7.13.3</ecNumber>
    </recommendedName>
</protein>
<evidence type="ECO:0000259" key="8">
    <source>
        <dbReference type="PROSITE" id="PS50113"/>
    </source>
</evidence>
<dbReference type="AlphaFoldDB" id="A0A285T5G4"/>
<dbReference type="CDD" id="cd00130">
    <property type="entry name" value="PAS"/>
    <property type="match status" value="1"/>
</dbReference>
<keyword evidence="6" id="KW-0175">Coiled coil</keyword>
<organism evidence="9 10">
    <name type="scientific">Ureibacillus xyleni</name>
    <dbReference type="NCBI Taxonomy" id="614648"/>
    <lineage>
        <taxon>Bacteria</taxon>
        <taxon>Bacillati</taxon>
        <taxon>Bacillota</taxon>
        <taxon>Bacilli</taxon>
        <taxon>Bacillales</taxon>
        <taxon>Caryophanaceae</taxon>
        <taxon>Ureibacillus</taxon>
    </lineage>
</organism>
<sequence>MSLNQQMLETILTHSSDMLFIVNQERHIIFATPSLYEITGYNPEELKGVDAFIMVHPEDREMMMHRHKHLLDSEKSNSTEYRMVRKSGEIRYFECRTTPLPGTEDYLQVVSTRDVTERKQMEIELEYHKNRHEILQSSLKNFSNDLTAVMKFSELEERIMKELVTILLNSNPKFVTSFPEAAEMEIMSGNIVTIDDSIYIKLGERNQRPYIITLNANAVTEPMEMIWLETFVHYSVMVFENLNMIENLMLQLETTTLNNETPQWVLRMMFNLQEQQRLTLSSDLHDTVLQDQIDLYRRLESLLKKHELDSEAKEKLIKIEQGLLDIIYAIRATCNNLRPPLLRELELEKSLENLFEHIQLSSTFKILFTSANLSRLHLSEEQTIGIYRIVQEFLQRAEEQDNVSTVNFDLYVENDHLKLIYCDDGKTIDTSNMRITSISQRTQSLGGGIEFTSAHGTLQLPIHLERSLL</sequence>
<dbReference type="Pfam" id="PF08447">
    <property type="entry name" value="PAS_3"/>
    <property type="match status" value="1"/>
</dbReference>